<proteinExistence type="predicted"/>
<dbReference type="Pfam" id="PF05648">
    <property type="entry name" value="PEX11"/>
    <property type="match status" value="1"/>
</dbReference>
<protein>
    <submittedName>
        <fullName evidence="5">Peroxisomal membrane protein PMP27</fullName>
    </submittedName>
</protein>
<evidence type="ECO:0000256" key="2">
    <source>
        <dbReference type="ARBA" id="ARBA00023136"/>
    </source>
</evidence>
<name>A0A9W8BKH8_9FUNG</name>
<dbReference type="PANTHER" id="PTHR12652">
    <property type="entry name" value="PEROXISOMAL BIOGENESIS FACTOR 11"/>
    <property type="match status" value="1"/>
</dbReference>
<dbReference type="InterPro" id="IPR008733">
    <property type="entry name" value="PEX11"/>
</dbReference>
<evidence type="ECO:0000256" key="4">
    <source>
        <dbReference type="ARBA" id="ARBA00046271"/>
    </source>
</evidence>
<evidence type="ECO:0000313" key="6">
    <source>
        <dbReference type="Proteomes" id="UP001150907"/>
    </source>
</evidence>
<dbReference type="OrthoDB" id="411017at2759"/>
<dbReference type="GO" id="GO:0005778">
    <property type="term" value="C:peroxisomal membrane"/>
    <property type="evidence" value="ECO:0007669"/>
    <property type="project" value="UniProtKB-SubCell"/>
</dbReference>
<reference evidence="5" key="1">
    <citation type="submission" date="2022-07" db="EMBL/GenBank/DDBJ databases">
        <title>Phylogenomic reconstructions and comparative analyses of Kickxellomycotina fungi.</title>
        <authorList>
            <person name="Reynolds N.K."/>
            <person name="Stajich J.E."/>
            <person name="Barry K."/>
            <person name="Grigoriev I.V."/>
            <person name="Crous P."/>
            <person name="Smith M.E."/>
        </authorList>
    </citation>
    <scope>NUCLEOTIDE SEQUENCE</scope>
    <source>
        <strain evidence="5">IMI 214461</strain>
    </source>
</reference>
<dbReference type="Proteomes" id="UP001150907">
    <property type="component" value="Unassembled WGS sequence"/>
</dbReference>
<dbReference type="PANTHER" id="PTHR12652:SF50">
    <property type="entry name" value="PEROXIN 11"/>
    <property type="match status" value="1"/>
</dbReference>
<dbReference type="GO" id="GO:0016559">
    <property type="term" value="P:peroxisome fission"/>
    <property type="evidence" value="ECO:0007669"/>
    <property type="project" value="InterPro"/>
</dbReference>
<keyword evidence="3" id="KW-0576">Peroxisome</keyword>
<evidence type="ECO:0000313" key="5">
    <source>
        <dbReference type="EMBL" id="KAJ2004502.1"/>
    </source>
</evidence>
<comment type="caution">
    <text evidence="5">The sequence shown here is derived from an EMBL/GenBank/DDBJ whole genome shotgun (WGS) entry which is preliminary data.</text>
</comment>
<evidence type="ECO:0000256" key="3">
    <source>
        <dbReference type="ARBA" id="ARBA00023140"/>
    </source>
</evidence>
<comment type="subcellular location">
    <subcellularLocation>
        <location evidence="4">Peroxisome membrane</location>
    </subcellularLocation>
</comment>
<accession>A0A9W8BKH8</accession>
<keyword evidence="6" id="KW-1185">Reference proteome</keyword>
<sequence>MLYPLLAAAANSPAATAYMRAAAQTAGRDKACRLGQYFARLVAHLLRARKGSAWLATLVRVQATLSTTRKILRAGKFVDFLVQLIRGLQARGVDEVERVLGAGHKAGMAAFMLADTLGVMHSPALALVQLRDAPLVARLAMRAWALALASNLALGLYRLRAASLRAADVRRVRKHLEKDADAMGHRECVAEEHAVAQRHAAALRLTLVSALDLAIPTSALGLLGINEGLVALAGTVTSLMGIQDVVLSSS</sequence>
<keyword evidence="2" id="KW-0472">Membrane</keyword>
<keyword evidence="1" id="KW-0962">Peroxisome biogenesis</keyword>
<evidence type="ECO:0000256" key="1">
    <source>
        <dbReference type="ARBA" id="ARBA00022593"/>
    </source>
</evidence>
<gene>
    <name evidence="5" type="primary">PEX11</name>
    <name evidence="5" type="ORF">H4R26_002484</name>
</gene>
<dbReference type="AlphaFoldDB" id="A0A9W8BKH8"/>
<dbReference type="EMBL" id="JANBQF010000151">
    <property type="protein sequence ID" value="KAJ2004502.1"/>
    <property type="molecule type" value="Genomic_DNA"/>
</dbReference>
<organism evidence="5 6">
    <name type="scientific">Coemansia thaxteri</name>
    <dbReference type="NCBI Taxonomy" id="2663907"/>
    <lineage>
        <taxon>Eukaryota</taxon>
        <taxon>Fungi</taxon>
        <taxon>Fungi incertae sedis</taxon>
        <taxon>Zoopagomycota</taxon>
        <taxon>Kickxellomycotina</taxon>
        <taxon>Kickxellomycetes</taxon>
        <taxon>Kickxellales</taxon>
        <taxon>Kickxellaceae</taxon>
        <taxon>Coemansia</taxon>
    </lineage>
</organism>